<feature type="region of interest" description="Disordered" evidence="1">
    <location>
        <begin position="433"/>
        <end position="459"/>
    </location>
</feature>
<dbReference type="GeneID" id="2910088"/>
<dbReference type="VEuPathDB" id="FungiDB:YALI0_C17193g"/>
<evidence type="ECO:0000256" key="1">
    <source>
        <dbReference type="SAM" id="MobiDB-lite"/>
    </source>
</evidence>
<sequence length="459" mass="52370">MAGIDPETHVAEIEAAASHPPLLPPLIPSITTGTSFANVWGALNRFSIDQGFVFALYRSRGSNNGSDPFVRKIMRCCRPDCTYKVDIRDYGGGRADLVYDSSSRNEHNHKTDGSDVTEGVSALIDKVERGRQKKNPDFEDENLPPGTVQNSKLHLWKMINDWAKKDGFVFRYKSIGGKKKNNKQYLRFVCCRSGEDGQACGYNISVTKHGDTNWTVNQTRNLSVHNHSLCPIDQLSRDQRNLIYDIEKRILQLDPQYCPDYLPAKRSFRHREDLERYLNDFSLNYKSDGVPFYFGWVKKDTNTSKSGADSGGTPTETITYACSRYRKPTKLRPCVGTECPVKVNVYKDVDGVWHLRHAPYQDNVTGHNHAPADSKWSVMVHRRLSSEERQYIKESTEQGMTPTQIAQVLKQRGNEAITNRRVSGLIFEMKRTAARKKRKLDSKDLRHDDNDAERPNYVE</sequence>
<dbReference type="OrthoDB" id="4828117at2759"/>
<dbReference type="VEuPathDB" id="FungiDB:YALI1_C24526g"/>
<gene>
    <name evidence="3" type="ORF">B0I71DRAFT_135837</name>
    <name evidence="2" type="ORF">YALI1_C24526g</name>
</gene>
<evidence type="ECO:0000313" key="4">
    <source>
        <dbReference type="Proteomes" id="UP000182444"/>
    </source>
</evidence>
<evidence type="ECO:0008006" key="6">
    <source>
        <dbReference type="Google" id="ProtNLM"/>
    </source>
</evidence>
<name>A0A1H6Q3G3_YARLL</name>
<protein>
    <recommendedName>
        <fullName evidence="6">FAR1 domain-containing protein</fullName>
    </recommendedName>
</protein>
<evidence type="ECO:0000313" key="3">
    <source>
        <dbReference type="EMBL" id="RDW23504.1"/>
    </source>
</evidence>
<dbReference type="EMBL" id="CP017555">
    <property type="protein sequence ID" value="AOW03004.1"/>
    <property type="molecule type" value="Genomic_DNA"/>
</dbReference>
<dbReference type="Proteomes" id="UP000256601">
    <property type="component" value="Unassembled WGS sequence"/>
</dbReference>
<evidence type="ECO:0000313" key="2">
    <source>
        <dbReference type="EMBL" id="AOW03004.1"/>
    </source>
</evidence>
<dbReference type="KEGG" id="yli:2910088"/>
<dbReference type="EMBL" id="KZ859080">
    <property type="protein sequence ID" value="RDW23504.1"/>
    <property type="molecule type" value="Genomic_DNA"/>
</dbReference>
<organism evidence="2 4">
    <name type="scientific">Yarrowia lipolytica</name>
    <name type="common">Candida lipolytica</name>
    <dbReference type="NCBI Taxonomy" id="4952"/>
    <lineage>
        <taxon>Eukaryota</taxon>
        <taxon>Fungi</taxon>
        <taxon>Dikarya</taxon>
        <taxon>Ascomycota</taxon>
        <taxon>Saccharomycotina</taxon>
        <taxon>Dipodascomycetes</taxon>
        <taxon>Dipodascales</taxon>
        <taxon>Dipodascales incertae sedis</taxon>
        <taxon>Yarrowia</taxon>
    </lineage>
</organism>
<dbReference type="RefSeq" id="XP_501934.1">
    <property type="nucleotide sequence ID" value="XM_501934.1"/>
</dbReference>
<dbReference type="PANTHER" id="PTHR47718:SF3">
    <property type="entry name" value="PROTEIN FAR1-RELATED SEQUENCE 5-LIKE"/>
    <property type="match status" value="1"/>
</dbReference>
<reference evidence="3 5" key="2">
    <citation type="submission" date="2018-07" db="EMBL/GenBank/DDBJ databases">
        <title>Draft Genome Assemblies for Five Robust Yarrowia lipolytica Strains Exhibiting High Lipid Production and Pentose Sugar Utilization and Sugar Alcohol Secretion from Undetoxified Lignocellulosic Biomass Hydrolysates.</title>
        <authorList>
            <consortium name="DOE Joint Genome Institute"/>
            <person name="Walker C."/>
            <person name="Ryu S."/>
            <person name="Na H."/>
            <person name="Zane M."/>
            <person name="LaButti K."/>
            <person name="Lipzen A."/>
            <person name="Haridas S."/>
            <person name="Barry K."/>
            <person name="Grigoriev I.V."/>
            <person name="Quarterman J."/>
            <person name="Slininger P."/>
            <person name="Dien B."/>
            <person name="Trinh C.T."/>
        </authorList>
    </citation>
    <scope>NUCLEOTIDE SEQUENCE [LARGE SCALE GENOMIC DNA]</scope>
    <source>
        <strain evidence="3 5">YB392</strain>
    </source>
</reference>
<feature type="compositionally biased region" description="Basic and acidic residues" evidence="1">
    <location>
        <begin position="441"/>
        <end position="459"/>
    </location>
</feature>
<reference evidence="2 4" key="1">
    <citation type="journal article" date="2016" name="PLoS ONE">
        <title>Sequence Assembly of Yarrowia lipolytica Strain W29/CLIB89 Shows Transposable Element Diversity.</title>
        <authorList>
            <person name="Magnan C."/>
            <person name="Yu J."/>
            <person name="Chang I."/>
            <person name="Jahn E."/>
            <person name="Kanomata Y."/>
            <person name="Wu J."/>
            <person name="Zeller M."/>
            <person name="Oakes M."/>
            <person name="Baldi P."/>
            <person name="Sandmeyer S."/>
        </authorList>
    </citation>
    <scope>NUCLEOTIDE SEQUENCE [LARGE SCALE GENOMIC DNA]</scope>
    <source>
        <strain evidence="2">CLIB89</strain>
        <strain evidence="4">CLIB89(W29)</strain>
    </source>
</reference>
<accession>A0A1H6Q3G3</accession>
<dbReference type="PANTHER" id="PTHR47718">
    <property type="entry name" value="OS01G0519700 PROTEIN"/>
    <property type="match status" value="1"/>
</dbReference>
<evidence type="ECO:0000313" key="5">
    <source>
        <dbReference type="Proteomes" id="UP000256601"/>
    </source>
</evidence>
<dbReference type="AlphaFoldDB" id="A0A1H6Q3G3"/>
<proteinExistence type="predicted"/>
<dbReference type="Proteomes" id="UP000182444">
    <property type="component" value="Chromosome 1C"/>
</dbReference>